<dbReference type="SUPFAM" id="SSF53901">
    <property type="entry name" value="Thiolase-like"/>
    <property type="match status" value="2"/>
</dbReference>
<feature type="domain" description="Thiolase N-terminal" evidence="5">
    <location>
        <begin position="14"/>
        <end position="257"/>
    </location>
</feature>
<dbReference type="KEGG" id="psul:AU252_21890"/>
<evidence type="ECO:0000256" key="2">
    <source>
        <dbReference type="ARBA" id="ARBA00022679"/>
    </source>
</evidence>
<evidence type="ECO:0000259" key="6">
    <source>
        <dbReference type="Pfam" id="PF02803"/>
    </source>
</evidence>
<name>A0A0U3FYK2_9MICC</name>
<dbReference type="AlphaFoldDB" id="A0A0U3FYK2"/>
<keyword evidence="3 4" id="KW-0012">Acyltransferase</keyword>
<dbReference type="PANTHER" id="PTHR43853">
    <property type="entry name" value="3-KETOACYL-COA THIOLASE, PEROXISOMAL"/>
    <property type="match status" value="1"/>
</dbReference>
<dbReference type="Proteomes" id="UP000065151">
    <property type="component" value="Chromosome"/>
</dbReference>
<dbReference type="PANTHER" id="PTHR43853:SF3">
    <property type="entry name" value="ACETYL-COA C-ACETYLTRANSFERASE YHFS-RELATED"/>
    <property type="match status" value="1"/>
</dbReference>
<evidence type="ECO:0000256" key="3">
    <source>
        <dbReference type="ARBA" id="ARBA00023315"/>
    </source>
</evidence>
<accession>A0A0U3FYK2</accession>
<dbReference type="GO" id="GO:0003988">
    <property type="term" value="F:acetyl-CoA C-acyltransferase activity"/>
    <property type="evidence" value="ECO:0007669"/>
    <property type="project" value="TreeGrafter"/>
</dbReference>
<dbReference type="GO" id="GO:0005737">
    <property type="term" value="C:cytoplasm"/>
    <property type="evidence" value="ECO:0007669"/>
    <property type="project" value="UniProtKB-ARBA"/>
</dbReference>
<dbReference type="Gene3D" id="3.40.47.10">
    <property type="match status" value="1"/>
</dbReference>
<keyword evidence="2 4" id="KW-0808">Transferase</keyword>
<dbReference type="InterPro" id="IPR002155">
    <property type="entry name" value="Thiolase"/>
</dbReference>
<dbReference type="STRING" id="121292.AU252_21890"/>
<dbReference type="InterPro" id="IPR016039">
    <property type="entry name" value="Thiolase-like"/>
</dbReference>
<feature type="domain" description="Thiolase C-terminal" evidence="6">
    <location>
        <begin position="274"/>
        <end position="389"/>
    </location>
</feature>
<dbReference type="RefSeq" id="WP_058933103.1">
    <property type="nucleotide sequence ID" value="NZ_CP013747.1"/>
</dbReference>
<organism evidence="7">
    <name type="scientific">Pseudarthrobacter sulfonivorans</name>
    <dbReference type="NCBI Taxonomy" id="121292"/>
    <lineage>
        <taxon>Bacteria</taxon>
        <taxon>Bacillati</taxon>
        <taxon>Actinomycetota</taxon>
        <taxon>Actinomycetes</taxon>
        <taxon>Micrococcales</taxon>
        <taxon>Micrococcaceae</taxon>
        <taxon>Pseudarthrobacter</taxon>
    </lineage>
</organism>
<reference evidence="7 8" key="1">
    <citation type="submission" date="2015-12" db="EMBL/GenBank/DDBJ databases">
        <authorList>
            <person name="Shamseldin A."/>
            <person name="Moawad H."/>
            <person name="Abd El-Rahim W.M."/>
            <person name="Sadowsky M.J."/>
        </authorList>
    </citation>
    <scope>NUCLEOTIDE SEQUENCE [LARGE SCALE GENOMIC DNA]</scope>
    <source>
        <strain evidence="7 8">Ar51</strain>
    </source>
</reference>
<comment type="similarity">
    <text evidence="1 4">Belongs to the thiolase-like superfamily. Thiolase family.</text>
</comment>
<dbReference type="EMBL" id="CP013747">
    <property type="protein sequence ID" value="ALV44119.1"/>
    <property type="molecule type" value="Genomic_DNA"/>
</dbReference>
<proteinExistence type="inferred from homology"/>
<dbReference type="InterPro" id="IPR050215">
    <property type="entry name" value="Thiolase-like_sf_Thiolase"/>
</dbReference>
<evidence type="ECO:0000256" key="1">
    <source>
        <dbReference type="ARBA" id="ARBA00010982"/>
    </source>
</evidence>
<dbReference type="PIRSF" id="PIRSF000429">
    <property type="entry name" value="Ac-CoA_Ac_transf"/>
    <property type="match status" value="1"/>
</dbReference>
<dbReference type="NCBIfam" id="TIGR01930">
    <property type="entry name" value="AcCoA-C-Actrans"/>
    <property type="match status" value="1"/>
</dbReference>
<evidence type="ECO:0000256" key="4">
    <source>
        <dbReference type="RuleBase" id="RU003557"/>
    </source>
</evidence>
<dbReference type="GO" id="GO:0006635">
    <property type="term" value="P:fatty acid beta-oxidation"/>
    <property type="evidence" value="ECO:0007669"/>
    <property type="project" value="TreeGrafter"/>
</dbReference>
<protein>
    <submittedName>
        <fullName evidence="7">Acetyl-CoA acetyltransferase</fullName>
    </submittedName>
</protein>
<gene>
    <name evidence="7" type="ORF">AU252_21890</name>
</gene>
<evidence type="ECO:0000313" key="8">
    <source>
        <dbReference type="Proteomes" id="UP000065151"/>
    </source>
</evidence>
<dbReference type="CDD" id="cd00751">
    <property type="entry name" value="thiolase"/>
    <property type="match status" value="1"/>
</dbReference>
<dbReference type="InterPro" id="IPR020616">
    <property type="entry name" value="Thiolase_N"/>
</dbReference>
<evidence type="ECO:0000259" key="5">
    <source>
        <dbReference type="Pfam" id="PF00108"/>
    </source>
</evidence>
<dbReference type="InterPro" id="IPR020617">
    <property type="entry name" value="Thiolase_C"/>
</dbReference>
<dbReference type="Pfam" id="PF00108">
    <property type="entry name" value="Thiolase_N"/>
    <property type="match status" value="1"/>
</dbReference>
<sequence>MPPGDGLPADRQPVIIAARRTAVRRANGALKELRAHQLLAPVLANLLADTHVPAEEVTDVVIGNAVGGGGNVARLALLEAGLPVGVPGLTVDRQCGSGLDAIVLAARLVAAGGNPVYLAGGVESISTAPLRAHRNDDGEPDFFVRAQFVPHSFGDPDMGVAAENVAARFTVSRERQDASALRSHQRALAAAKAGFFAGEITTLETSAGPISADDGPRPGLSAAVLKRFPPAFVPGGTVTAGNSCFDADAASAVVITSLQRARELGVTDGLLVLATDTAGVDPELLGIGAAVAAERLLQARGLSAASVDLVEFNEAFASQTLACLDQLGIDPDRVNLDGGALALGHAYGASGAVLVTRLLAQARRAGNPGSLALALISIAGGMGTAALLRYELLSGDHKAP</sequence>
<evidence type="ECO:0000313" key="7">
    <source>
        <dbReference type="EMBL" id="ALV44119.1"/>
    </source>
</evidence>
<dbReference type="GO" id="GO:0010124">
    <property type="term" value="P:phenylacetate catabolic process"/>
    <property type="evidence" value="ECO:0007669"/>
    <property type="project" value="TreeGrafter"/>
</dbReference>
<dbReference type="Pfam" id="PF02803">
    <property type="entry name" value="Thiolase_C"/>
    <property type="match status" value="1"/>
</dbReference>